<dbReference type="EMBL" id="CAWUPB010001173">
    <property type="protein sequence ID" value="CAK7346739.1"/>
    <property type="molecule type" value="Genomic_DNA"/>
</dbReference>
<sequence>MINWDFLNSSHKGTQEFHVSDHWGKENEMKGLWDFYVQRIPHEKKLVASEFSNNLHRDTFSLLFPTYSIFFMTVAMLFFLQVRFFKVMVLIVYAFCSMRAHPLSFPSSHAATSLTASCNYSCKE</sequence>
<gene>
    <name evidence="2" type="ORF">DCAF_LOCUS19416</name>
</gene>
<name>A0AAV1S5K6_9ROSI</name>
<keyword evidence="1" id="KW-1133">Transmembrane helix</keyword>
<keyword evidence="1" id="KW-0812">Transmembrane</keyword>
<comment type="caution">
    <text evidence="2">The sequence shown here is derived from an EMBL/GenBank/DDBJ whole genome shotgun (WGS) entry which is preliminary data.</text>
</comment>
<evidence type="ECO:0000256" key="1">
    <source>
        <dbReference type="SAM" id="Phobius"/>
    </source>
</evidence>
<evidence type="ECO:0000313" key="3">
    <source>
        <dbReference type="Proteomes" id="UP001314170"/>
    </source>
</evidence>
<reference evidence="2 3" key="1">
    <citation type="submission" date="2024-01" db="EMBL/GenBank/DDBJ databases">
        <authorList>
            <person name="Waweru B."/>
        </authorList>
    </citation>
    <scope>NUCLEOTIDE SEQUENCE [LARGE SCALE GENOMIC DNA]</scope>
</reference>
<dbReference type="AlphaFoldDB" id="A0AAV1S5K6"/>
<dbReference type="Proteomes" id="UP001314170">
    <property type="component" value="Unassembled WGS sequence"/>
</dbReference>
<keyword evidence="1" id="KW-0472">Membrane</keyword>
<proteinExistence type="predicted"/>
<evidence type="ECO:0000313" key="2">
    <source>
        <dbReference type="EMBL" id="CAK7346739.1"/>
    </source>
</evidence>
<feature type="transmembrane region" description="Helical" evidence="1">
    <location>
        <begin position="69"/>
        <end position="96"/>
    </location>
</feature>
<accession>A0AAV1S5K6</accession>
<protein>
    <submittedName>
        <fullName evidence="2">Uncharacterized protein</fullName>
    </submittedName>
</protein>
<keyword evidence="3" id="KW-1185">Reference proteome</keyword>
<organism evidence="2 3">
    <name type="scientific">Dovyalis caffra</name>
    <dbReference type="NCBI Taxonomy" id="77055"/>
    <lineage>
        <taxon>Eukaryota</taxon>
        <taxon>Viridiplantae</taxon>
        <taxon>Streptophyta</taxon>
        <taxon>Embryophyta</taxon>
        <taxon>Tracheophyta</taxon>
        <taxon>Spermatophyta</taxon>
        <taxon>Magnoliopsida</taxon>
        <taxon>eudicotyledons</taxon>
        <taxon>Gunneridae</taxon>
        <taxon>Pentapetalae</taxon>
        <taxon>rosids</taxon>
        <taxon>fabids</taxon>
        <taxon>Malpighiales</taxon>
        <taxon>Salicaceae</taxon>
        <taxon>Flacourtieae</taxon>
        <taxon>Dovyalis</taxon>
    </lineage>
</organism>